<evidence type="ECO:0000313" key="9">
    <source>
        <dbReference type="Proteomes" id="UP000005801"/>
    </source>
</evidence>
<reference evidence="8 9" key="1">
    <citation type="submission" date="2007-06" db="EMBL/GenBank/DDBJ databases">
        <authorList>
            <person name="Shimkets L."/>
            <person name="Ferriera S."/>
            <person name="Johnson J."/>
            <person name="Kravitz S."/>
            <person name="Beeson K."/>
            <person name="Sutton G."/>
            <person name="Rogers Y.-H."/>
            <person name="Friedman R."/>
            <person name="Frazier M."/>
            <person name="Venter J.C."/>
        </authorList>
    </citation>
    <scope>NUCLEOTIDE SEQUENCE [LARGE SCALE GENOMIC DNA]</scope>
    <source>
        <strain evidence="8 9">SIR-1</strain>
    </source>
</reference>
<dbReference type="PANTHER" id="PTHR38480:SF1">
    <property type="entry name" value="SLR0254 PROTEIN"/>
    <property type="match status" value="1"/>
</dbReference>
<evidence type="ECO:0000259" key="7">
    <source>
        <dbReference type="Pfam" id="PF06271"/>
    </source>
</evidence>
<dbReference type="GO" id="GO:0016020">
    <property type="term" value="C:membrane"/>
    <property type="evidence" value="ECO:0007669"/>
    <property type="project" value="UniProtKB-SubCell"/>
</dbReference>
<protein>
    <submittedName>
        <fullName evidence="8">Predicted membrane protein/domain</fullName>
    </submittedName>
</protein>
<dbReference type="STRING" id="391625.PPSIR1_30978"/>
<proteinExistence type="predicted"/>
<gene>
    <name evidence="8" type="ORF">PPSIR1_30978</name>
</gene>
<feature type="compositionally biased region" description="Basic residues" evidence="5">
    <location>
        <begin position="277"/>
        <end position="291"/>
    </location>
</feature>
<comment type="caution">
    <text evidence="8">The sequence shown here is derived from an EMBL/GenBank/DDBJ whole genome shotgun (WGS) entry which is preliminary data.</text>
</comment>
<evidence type="ECO:0000256" key="2">
    <source>
        <dbReference type="ARBA" id="ARBA00022692"/>
    </source>
</evidence>
<feature type="region of interest" description="Disordered" evidence="5">
    <location>
        <begin position="260"/>
        <end position="354"/>
    </location>
</feature>
<dbReference type="Proteomes" id="UP000005801">
    <property type="component" value="Unassembled WGS sequence"/>
</dbReference>
<name>A6GG74_9BACT</name>
<dbReference type="InterPro" id="IPR010432">
    <property type="entry name" value="RDD"/>
</dbReference>
<feature type="compositionally biased region" description="Pro residues" evidence="5">
    <location>
        <begin position="306"/>
        <end position="320"/>
    </location>
</feature>
<comment type="subcellular location">
    <subcellularLocation>
        <location evidence="1">Membrane</location>
        <topology evidence="1">Multi-pass membrane protein</topology>
    </subcellularLocation>
</comment>
<keyword evidence="4 6" id="KW-0472">Membrane</keyword>
<evidence type="ECO:0000256" key="4">
    <source>
        <dbReference type="ARBA" id="ARBA00023136"/>
    </source>
</evidence>
<keyword evidence="3 6" id="KW-1133">Transmembrane helix</keyword>
<organism evidence="8 9">
    <name type="scientific">Plesiocystis pacifica SIR-1</name>
    <dbReference type="NCBI Taxonomy" id="391625"/>
    <lineage>
        <taxon>Bacteria</taxon>
        <taxon>Pseudomonadati</taxon>
        <taxon>Myxococcota</taxon>
        <taxon>Polyangia</taxon>
        <taxon>Nannocystales</taxon>
        <taxon>Nannocystaceae</taxon>
        <taxon>Plesiocystis</taxon>
    </lineage>
</organism>
<keyword evidence="9" id="KW-1185">Reference proteome</keyword>
<evidence type="ECO:0000313" key="8">
    <source>
        <dbReference type="EMBL" id="EDM75143.1"/>
    </source>
</evidence>
<dbReference type="EMBL" id="ABCS01000102">
    <property type="protein sequence ID" value="EDM75143.1"/>
    <property type="molecule type" value="Genomic_DNA"/>
</dbReference>
<evidence type="ECO:0000256" key="5">
    <source>
        <dbReference type="SAM" id="MobiDB-lite"/>
    </source>
</evidence>
<feature type="compositionally biased region" description="Polar residues" evidence="5">
    <location>
        <begin position="336"/>
        <end position="348"/>
    </location>
</feature>
<feature type="transmembrane region" description="Helical" evidence="6">
    <location>
        <begin position="77"/>
        <end position="97"/>
    </location>
</feature>
<evidence type="ECO:0000256" key="6">
    <source>
        <dbReference type="SAM" id="Phobius"/>
    </source>
</evidence>
<evidence type="ECO:0000256" key="1">
    <source>
        <dbReference type="ARBA" id="ARBA00004141"/>
    </source>
</evidence>
<keyword evidence="2 6" id="KW-0812">Transmembrane</keyword>
<feature type="transmembrane region" description="Helical" evidence="6">
    <location>
        <begin position="51"/>
        <end position="71"/>
    </location>
</feature>
<dbReference type="Pfam" id="PF06271">
    <property type="entry name" value="RDD"/>
    <property type="match status" value="1"/>
</dbReference>
<sequence>MSMGAAAQPTQDAVVTAPLDTTAEIETPEHVRFGHPLAGPTRRAAAYLIDLLVRFAILLALAFLVGLVGVATGDLDGFSTGAILVIYFLLDWFYYVLFESLWSGRTPGKRAMKLRTVGEDGRSLTALDSILRNLLRAADFLPFGYAVGLVVMGRDPKFRRLGDMVAGTVVVVEDRGQISGRLTLAPPPTAKELDSLPAHPPVSREELEAIELFLRRIPHLAPGRVVELADLVAPIFAARMNTRYTNSVRFLGLIYARSRGHEPVKETPKRKIEGGGRRRRGRRGRRGRARSAHNPSGSPLNEIARPPAPEPEPAPEPAPEVQPTLAEPGQAAQPDQVATQAPTPSSVPTPGAWS</sequence>
<accession>A6GG74</accession>
<dbReference type="PANTHER" id="PTHR38480">
    <property type="entry name" value="SLR0254 PROTEIN"/>
    <property type="match status" value="1"/>
</dbReference>
<dbReference type="AlphaFoldDB" id="A6GG74"/>
<evidence type="ECO:0000256" key="3">
    <source>
        <dbReference type="ARBA" id="ARBA00022989"/>
    </source>
</evidence>
<feature type="domain" description="RDD" evidence="7">
    <location>
        <begin position="37"/>
        <end position="167"/>
    </location>
</feature>
<feature type="compositionally biased region" description="Basic and acidic residues" evidence="5">
    <location>
        <begin position="260"/>
        <end position="276"/>
    </location>
</feature>
<dbReference type="eggNOG" id="COG1714">
    <property type="taxonomic scope" value="Bacteria"/>
</dbReference>